<name>A0AA39JR56_9AGAR</name>
<dbReference type="AlphaFoldDB" id="A0AA39JR56"/>
<keyword evidence="3" id="KW-1185">Reference proteome</keyword>
<accession>A0AA39JR56</accession>
<protein>
    <submittedName>
        <fullName evidence="2">Uncharacterized protein</fullName>
    </submittedName>
</protein>
<gene>
    <name evidence="2" type="ORF">EV421DRAFT_1902520</name>
</gene>
<organism evidence="2 3">
    <name type="scientific">Armillaria borealis</name>
    <dbReference type="NCBI Taxonomy" id="47425"/>
    <lineage>
        <taxon>Eukaryota</taxon>
        <taxon>Fungi</taxon>
        <taxon>Dikarya</taxon>
        <taxon>Basidiomycota</taxon>
        <taxon>Agaricomycotina</taxon>
        <taxon>Agaricomycetes</taxon>
        <taxon>Agaricomycetidae</taxon>
        <taxon>Agaricales</taxon>
        <taxon>Marasmiineae</taxon>
        <taxon>Physalacriaceae</taxon>
        <taxon>Armillaria</taxon>
    </lineage>
</organism>
<evidence type="ECO:0000313" key="2">
    <source>
        <dbReference type="EMBL" id="KAK0445063.1"/>
    </source>
</evidence>
<dbReference type="Proteomes" id="UP001175226">
    <property type="component" value="Unassembled WGS sequence"/>
</dbReference>
<evidence type="ECO:0000313" key="3">
    <source>
        <dbReference type="Proteomes" id="UP001175226"/>
    </source>
</evidence>
<sequence>MPSPAGSPLYDAEEEDNKTQESVEYHPTVNGKHCDSESNILQDGTPPPLFIYRPSDDFTPFKDHASFELADLLYWHNQMPPSQINNLLQI</sequence>
<feature type="region of interest" description="Disordered" evidence="1">
    <location>
        <begin position="1"/>
        <end position="21"/>
    </location>
</feature>
<dbReference type="EMBL" id="JAUEPT010000017">
    <property type="protein sequence ID" value="KAK0445063.1"/>
    <property type="molecule type" value="Genomic_DNA"/>
</dbReference>
<proteinExistence type="predicted"/>
<comment type="caution">
    <text evidence="2">The sequence shown here is derived from an EMBL/GenBank/DDBJ whole genome shotgun (WGS) entry which is preliminary data.</text>
</comment>
<reference evidence="2" key="1">
    <citation type="submission" date="2023-06" db="EMBL/GenBank/DDBJ databases">
        <authorList>
            <consortium name="Lawrence Berkeley National Laboratory"/>
            <person name="Ahrendt S."/>
            <person name="Sahu N."/>
            <person name="Indic B."/>
            <person name="Wong-Bajracharya J."/>
            <person name="Merenyi Z."/>
            <person name="Ke H.-M."/>
            <person name="Monk M."/>
            <person name="Kocsube S."/>
            <person name="Drula E."/>
            <person name="Lipzen A."/>
            <person name="Balint B."/>
            <person name="Henrissat B."/>
            <person name="Andreopoulos B."/>
            <person name="Martin F.M."/>
            <person name="Harder C.B."/>
            <person name="Rigling D."/>
            <person name="Ford K.L."/>
            <person name="Foster G.D."/>
            <person name="Pangilinan J."/>
            <person name="Papanicolaou A."/>
            <person name="Barry K."/>
            <person name="LaButti K."/>
            <person name="Viragh M."/>
            <person name="Koriabine M."/>
            <person name="Yan M."/>
            <person name="Riley R."/>
            <person name="Champramary S."/>
            <person name="Plett K.L."/>
            <person name="Tsai I.J."/>
            <person name="Slot J."/>
            <person name="Sipos G."/>
            <person name="Plett J."/>
            <person name="Nagy L.G."/>
            <person name="Grigoriev I.V."/>
        </authorList>
    </citation>
    <scope>NUCLEOTIDE SEQUENCE</scope>
    <source>
        <strain evidence="2">FPL87.14</strain>
    </source>
</reference>
<evidence type="ECO:0000256" key="1">
    <source>
        <dbReference type="SAM" id="MobiDB-lite"/>
    </source>
</evidence>